<feature type="compositionally biased region" description="Basic and acidic residues" evidence="1">
    <location>
        <begin position="25"/>
        <end position="42"/>
    </location>
</feature>
<name>A0ABD1RGQ8_9LAMI</name>
<dbReference type="Pfam" id="PF07727">
    <property type="entry name" value="RVT_2"/>
    <property type="match status" value="1"/>
</dbReference>
<dbReference type="CDD" id="cd09272">
    <property type="entry name" value="RNase_HI_RT_Ty1"/>
    <property type="match status" value="1"/>
</dbReference>
<dbReference type="InterPro" id="IPR013103">
    <property type="entry name" value="RVT_2"/>
</dbReference>
<protein>
    <submittedName>
        <fullName evidence="3">Cysteine-rich RLK (RECEPTOR-like protein kinase) 8</fullName>
    </submittedName>
</protein>
<evidence type="ECO:0000313" key="4">
    <source>
        <dbReference type="Proteomes" id="UP001604336"/>
    </source>
</evidence>
<feature type="domain" description="Reverse transcriptase Ty1/copia-type" evidence="2">
    <location>
        <begin position="157"/>
        <end position="290"/>
    </location>
</feature>
<reference evidence="4" key="1">
    <citation type="submission" date="2024-07" db="EMBL/GenBank/DDBJ databases">
        <title>Two chromosome-level genome assemblies of Korean endemic species Abeliophyllum distichum and Forsythia ovata (Oleaceae).</title>
        <authorList>
            <person name="Jang H."/>
        </authorList>
    </citation>
    <scope>NUCLEOTIDE SEQUENCE [LARGE SCALE GENOMIC DNA]</scope>
</reference>
<dbReference type="AlphaFoldDB" id="A0ABD1RGQ8"/>
<comment type="caution">
    <text evidence="3">The sequence shown here is derived from an EMBL/GenBank/DDBJ whole genome shotgun (WGS) entry which is preliminary data.</text>
</comment>
<evidence type="ECO:0000259" key="2">
    <source>
        <dbReference type="Pfam" id="PF07727"/>
    </source>
</evidence>
<evidence type="ECO:0000313" key="3">
    <source>
        <dbReference type="EMBL" id="KAL2487166.1"/>
    </source>
</evidence>
<evidence type="ECO:0000256" key="1">
    <source>
        <dbReference type="SAM" id="MobiDB-lite"/>
    </source>
</evidence>
<dbReference type="EMBL" id="JBFOLK010000009">
    <property type="protein sequence ID" value="KAL2487166.1"/>
    <property type="molecule type" value="Genomic_DNA"/>
</dbReference>
<keyword evidence="4" id="KW-1185">Reference proteome</keyword>
<organism evidence="3 4">
    <name type="scientific">Abeliophyllum distichum</name>
    <dbReference type="NCBI Taxonomy" id="126358"/>
    <lineage>
        <taxon>Eukaryota</taxon>
        <taxon>Viridiplantae</taxon>
        <taxon>Streptophyta</taxon>
        <taxon>Embryophyta</taxon>
        <taxon>Tracheophyta</taxon>
        <taxon>Spermatophyta</taxon>
        <taxon>Magnoliopsida</taxon>
        <taxon>eudicotyledons</taxon>
        <taxon>Gunneridae</taxon>
        <taxon>Pentapetalae</taxon>
        <taxon>asterids</taxon>
        <taxon>lamiids</taxon>
        <taxon>Lamiales</taxon>
        <taxon>Oleaceae</taxon>
        <taxon>Forsythieae</taxon>
        <taxon>Abeliophyllum</taxon>
    </lineage>
</organism>
<dbReference type="SUPFAM" id="SSF56672">
    <property type="entry name" value="DNA/RNA polymerases"/>
    <property type="match status" value="1"/>
</dbReference>
<dbReference type="InterPro" id="IPR043502">
    <property type="entry name" value="DNA/RNA_pol_sf"/>
</dbReference>
<dbReference type="PANTHER" id="PTHR11439">
    <property type="entry name" value="GAG-POL-RELATED RETROTRANSPOSON"/>
    <property type="match status" value="1"/>
</dbReference>
<dbReference type="Proteomes" id="UP001604336">
    <property type="component" value="Unassembled WGS sequence"/>
</dbReference>
<proteinExistence type="predicted"/>
<feature type="region of interest" description="Disordered" evidence="1">
    <location>
        <begin position="1"/>
        <end position="52"/>
    </location>
</feature>
<gene>
    <name evidence="3" type="ORF">Adt_31922</name>
</gene>
<sequence length="534" mass="61537">MPCLKTPDNQVKESEEGESSTGKKIQTEVKRLDVNQEVREPEQIDPQVETEQEEVLEQPELEISETVVPNQEQLEDTNLRDYQLVRDREKRQVRPNLKYTSSNLMEFVLVSGEALELVEPFSYEEAVNCKNSENWKKVMREEIHSLAKNDTWKLVETKESKGFEVKGKSELVCLLNKSSYGLKQSPRQWYKYLKQSPRQCLYYNNTKIGCEVYLLLYVDDMLLTSSSKFDIIKMKNLLKSEFDMKDLGYARKILGMVIKRNRAENRLTINQESYLEKVITKFGMKFAKSVNVLLAEHTILSSAQCLKTEEEKQEMSNVPYANAIGSVIYSLITTRPDLAYAISFLSMFMSNPGKHHWIALKWLLRYLAGTVKRGLVFEKRSDKLELKGYVDSDFAGDKDQMKSTTYYFFTLGDNCITWKSQLQLLATLSSTEAEYVALTEAFKECMWLKGLLYKLNFLNENVMIFTDSQSALMLCKNPVYHERSKYIEVKYHFIRDKLAFGEFKLLKIATDDNPADVGTKVRSAVGIGEAGTGL</sequence>
<accession>A0ABD1RGQ8</accession>